<evidence type="ECO:0000256" key="2">
    <source>
        <dbReference type="ARBA" id="ARBA00023002"/>
    </source>
</evidence>
<dbReference type="SMART" id="SM00903">
    <property type="entry name" value="Flavin_Reduct"/>
    <property type="match status" value="1"/>
</dbReference>
<dbReference type="RefSeq" id="WP_345426050.1">
    <property type="nucleotide sequence ID" value="NZ_BAABGT010000099.1"/>
</dbReference>
<evidence type="ECO:0000313" key="4">
    <source>
        <dbReference type="EMBL" id="GAA4556897.1"/>
    </source>
</evidence>
<dbReference type="PANTHER" id="PTHR30466:SF11">
    <property type="entry name" value="FLAVIN-DEPENDENT MONOOXYGENASE, REDUCTASE SUBUNIT HSAB"/>
    <property type="match status" value="1"/>
</dbReference>
<evidence type="ECO:0000313" key="5">
    <source>
        <dbReference type="Proteomes" id="UP001501598"/>
    </source>
</evidence>
<dbReference type="PANTHER" id="PTHR30466">
    <property type="entry name" value="FLAVIN REDUCTASE"/>
    <property type="match status" value="1"/>
</dbReference>
<dbReference type="InterPro" id="IPR002563">
    <property type="entry name" value="Flavin_Rdtase-like_dom"/>
</dbReference>
<protein>
    <submittedName>
        <fullName evidence="4">Flavin reductase family protein</fullName>
    </submittedName>
</protein>
<accession>A0ABP8S0Y5</accession>
<dbReference type="Pfam" id="PF01613">
    <property type="entry name" value="Flavin_Reduct"/>
    <property type="match status" value="1"/>
</dbReference>
<proteinExistence type="inferred from homology"/>
<evidence type="ECO:0000259" key="3">
    <source>
        <dbReference type="SMART" id="SM00903"/>
    </source>
</evidence>
<dbReference type="SUPFAM" id="SSF50475">
    <property type="entry name" value="FMN-binding split barrel"/>
    <property type="match status" value="1"/>
</dbReference>
<comment type="caution">
    <text evidence="4">The sequence shown here is derived from an EMBL/GenBank/DDBJ whole genome shotgun (WGS) entry which is preliminary data.</text>
</comment>
<dbReference type="EMBL" id="BAABGT010000099">
    <property type="protein sequence ID" value="GAA4556897.1"/>
    <property type="molecule type" value="Genomic_DNA"/>
</dbReference>
<dbReference type="InterPro" id="IPR050268">
    <property type="entry name" value="NADH-dep_flavin_reductase"/>
</dbReference>
<keyword evidence="5" id="KW-1185">Reference proteome</keyword>
<comment type="similarity">
    <text evidence="1">Belongs to the non-flavoprotein flavin reductase family.</text>
</comment>
<organism evidence="4 5">
    <name type="scientific">Pseudonocardia xishanensis</name>
    <dbReference type="NCBI Taxonomy" id="630995"/>
    <lineage>
        <taxon>Bacteria</taxon>
        <taxon>Bacillati</taxon>
        <taxon>Actinomycetota</taxon>
        <taxon>Actinomycetes</taxon>
        <taxon>Pseudonocardiales</taxon>
        <taxon>Pseudonocardiaceae</taxon>
        <taxon>Pseudonocardia</taxon>
    </lineage>
</organism>
<dbReference type="Gene3D" id="2.30.110.10">
    <property type="entry name" value="Electron Transport, Fmn-binding Protein, Chain A"/>
    <property type="match status" value="1"/>
</dbReference>
<gene>
    <name evidence="4" type="ORF">GCM10023175_60150</name>
</gene>
<evidence type="ECO:0000256" key="1">
    <source>
        <dbReference type="ARBA" id="ARBA00008898"/>
    </source>
</evidence>
<name>A0ABP8S0Y5_9PSEU</name>
<sequence length="160" mass="16862">MTGELDRAELRRTFAHFPSGVVAVCAQVDGTPVGMAASSFTSVSLVPPLVSVCVDHGSTTWPVLQSAGVLGISVLSAEQAAAGRQLSRRGVDRFEGVRLRHAPSGAVLVEGAAAWLECRVDDVVLAGDHDIVVMEVTRTATNGGDPLVFHDSRFRRLEVG</sequence>
<dbReference type="Proteomes" id="UP001501598">
    <property type="component" value="Unassembled WGS sequence"/>
</dbReference>
<keyword evidence="2" id="KW-0560">Oxidoreductase</keyword>
<dbReference type="InterPro" id="IPR012349">
    <property type="entry name" value="Split_barrel_FMN-bd"/>
</dbReference>
<reference evidence="5" key="1">
    <citation type="journal article" date="2019" name="Int. J. Syst. Evol. Microbiol.">
        <title>The Global Catalogue of Microorganisms (GCM) 10K type strain sequencing project: providing services to taxonomists for standard genome sequencing and annotation.</title>
        <authorList>
            <consortium name="The Broad Institute Genomics Platform"/>
            <consortium name="The Broad Institute Genome Sequencing Center for Infectious Disease"/>
            <person name="Wu L."/>
            <person name="Ma J."/>
        </authorList>
    </citation>
    <scope>NUCLEOTIDE SEQUENCE [LARGE SCALE GENOMIC DNA]</scope>
    <source>
        <strain evidence="5">JCM 17906</strain>
    </source>
</reference>
<feature type="domain" description="Flavin reductase like" evidence="3">
    <location>
        <begin position="14"/>
        <end position="156"/>
    </location>
</feature>